<sequence length="243" mass="27957">MMALSNYEYGGTTFEELNHLAEQREKVPRPSAEPNVNRIFTTLKPNTEEISLQQFHAVESTDLEKDFPKPPPAPFDKRLRDDVENGGAEGNPFEEIVTRAPLGFQRMRKRVRMHNEDFSVPRFLSRSSIIHPSTKPPPTTTKTPINDPKEGFEDVFVMPHARKLQQRDFDYEDHLQSEWAKKNEAKMSYRRHSGQNMTTPEQEEMAASYRMIKGKLQGETVVDSYCTVFDVGKVSAKKYICTS</sequence>
<protein>
    <submittedName>
        <fullName evidence="3">Uncharacterized protein</fullName>
    </submittedName>
</protein>
<proteinExistence type="predicted"/>
<evidence type="ECO:0000256" key="1">
    <source>
        <dbReference type="SAM" id="MobiDB-lite"/>
    </source>
</evidence>
<dbReference type="Proteomes" id="UP000887575">
    <property type="component" value="Unassembled WGS sequence"/>
</dbReference>
<evidence type="ECO:0000313" key="3">
    <source>
        <dbReference type="WBParaSite" id="MBELARI_LOCUS19318"/>
    </source>
</evidence>
<dbReference type="AlphaFoldDB" id="A0AAF3EYL3"/>
<reference evidence="3" key="1">
    <citation type="submission" date="2024-02" db="UniProtKB">
        <authorList>
            <consortium name="WormBaseParasite"/>
        </authorList>
    </citation>
    <scope>IDENTIFICATION</scope>
</reference>
<keyword evidence="2" id="KW-1185">Reference proteome</keyword>
<dbReference type="WBParaSite" id="MBELARI_LOCUS19318">
    <property type="protein sequence ID" value="MBELARI_LOCUS19318"/>
    <property type="gene ID" value="MBELARI_LOCUS19318"/>
</dbReference>
<organism evidence="2 3">
    <name type="scientific">Mesorhabditis belari</name>
    <dbReference type="NCBI Taxonomy" id="2138241"/>
    <lineage>
        <taxon>Eukaryota</taxon>
        <taxon>Metazoa</taxon>
        <taxon>Ecdysozoa</taxon>
        <taxon>Nematoda</taxon>
        <taxon>Chromadorea</taxon>
        <taxon>Rhabditida</taxon>
        <taxon>Rhabditina</taxon>
        <taxon>Rhabditomorpha</taxon>
        <taxon>Rhabditoidea</taxon>
        <taxon>Rhabditidae</taxon>
        <taxon>Mesorhabditinae</taxon>
        <taxon>Mesorhabditis</taxon>
    </lineage>
</organism>
<name>A0AAF3EYL3_9BILA</name>
<feature type="region of interest" description="Disordered" evidence="1">
    <location>
        <begin position="128"/>
        <end position="148"/>
    </location>
</feature>
<evidence type="ECO:0000313" key="2">
    <source>
        <dbReference type="Proteomes" id="UP000887575"/>
    </source>
</evidence>
<accession>A0AAF3EYL3</accession>